<reference evidence="1 2" key="1">
    <citation type="journal article" date="2011" name="J. Bacteriol.">
        <title>Genome sequence of the ethanol-producing Zymomonas mobilis subsp. mobilis lectotype strain ATCC 10988.</title>
        <authorList>
            <person name="Pappas K.M."/>
            <person name="Kouvelis V.N."/>
            <person name="Saunders E."/>
            <person name="Brettin T.S."/>
            <person name="Bruce D."/>
            <person name="Detter C."/>
            <person name="Balakireva M."/>
            <person name="Han C.S."/>
            <person name="Savvakis G."/>
            <person name="Kyrpides N.C."/>
            <person name="Typas M.A."/>
        </authorList>
    </citation>
    <scope>NUCLEOTIDE SEQUENCE [LARGE SCALE GENOMIC DNA]</scope>
    <source>
        <strain evidence="2">ATCC 10988 / DSM 424 / CCUG 17860 / LMG 404 / NCIMB 8938 / NRRL B-806 / ZM1</strain>
    </source>
</reference>
<protein>
    <submittedName>
        <fullName evidence="1">Uncharacterized protein</fullName>
    </submittedName>
</protein>
<dbReference type="HOGENOM" id="CLU_103384_0_0_5"/>
<dbReference type="AlphaFoldDB" id="A0A0H3G607"/>
<accession>A0A0H3G607</accession>
<dbReference type="Proteomes" id="UP000001494">
    <property type="component" value="Chromosome"/>
</dbReference>
<dbReference type="EMBL" id="CP002850">
    <property type="protein sequence ID" value="AEH62575.1"/>
    <property type="molecule type" value="Genomic_DNA"/>
</dbReference>
<organism evidence="1 2">
    <name type="scientific">Zymomonas mobilis subsp. mobilis (strain ATCC 10988 / DSM 424 / LMG 404 / NCIMB 8938 / NRRL B-806 / ZM1)</name>
    <dbReference type="NCBI Taxonomy" id="555217"/>
    <lineage>
        <taxon>Bacteria</taxon>
        <taxon>Pseudomonadati</taxon>
        <taxon>Pseudomonadota</taxon>
        <taxon>Alphaproteobacteria</taxon>
        <taxon>Sphingomonadales</taxon>
        <taxon>Zymomonadaceae</taxon>
        <taxon>Zymomonas</taxon>
    </lineage>
</organism>
<dbReference type="KEGG" id="zmm:Zmob_0734"/>
<proteinExistence type="predicted"/>
<evidence type="ECO:0000313" key="2">
    <source>
        <dbReference type="Proteomes" id="UP000001494"/>
    </source>
</evidence>
<dbReference type="OrthoDB" id="7180789at2"/>
<sequence length="234" mass="25935">MPLSNIIPGPRDNLLLYKASQNINVRTTASKVIQPTSNSSENSIQISEEAKAAFKSQKMSNTENADNSIKSRLNKLFQDARDEGFFITFDYSKGGEWLDVSSFTDDELAQMTNNKDHHFSGDLSLYAGGALAERMKISLEPFEPAAEIGDFRGESMAIRTLYNHMSQNVRDALGWTESMVEVGEEMASHSGKALNKSHLKTLWDILLEVAQQGGLSLQNSPNQDNLQKSDDKAI</sequence>
<name>A0A0H3G607_ZYMMA</name>
<gene>
    <name evidence="1" type="ordered locus">Zmob_0734</name>
</gene>
<evidence type="ECO:0000313" key="1">
    <source>
        <dbReference type="EMBL" id="AEH62575.1"/>
    </source>
</evidence>